<keyword evidence="4" id="KW-1185">Reference proteome</keyword>
<feature type="compositionally biased region" description="Polar residues" evidence="2">
    <location>
        <begin position="368"/>
        <end position="414"/>
    </location>
</feature>
<dbReference type="Gene3D" id="1.10.287.1490">
    <property type="match status" value="1"/>
</dbReference>
<keyword evidence="1" id="KW-0175">Coiled coil</keyword>
<feature type="region of interest" description="Disordered" evidence="2">
    <location>
        <begin position="353"/>
        <end position="417"/>
    </location>
</feature>
<evidence type="ECO:0000256" key="1">
    <source>
        <dbReference type="SAM" id="Coils"/>
    </source>
</evidence>
<feature type="coiled-coil region" evidence="1">
    <location>
        <begin position="138"/>
        <end position="165"/>
    </location>
</feature>
<feature type="region of interest" description="Disordered" evidence="2">
    <location>
        <begin position="446"/>
        <end position="480"/>
    </location>
</feature>
<protein>
    <submittedName>
        <fullName evidence="3">Uncharacterized protein</fullName>
    </submittedName>
</protein>
<organism evidence="3 4">
    <name type="scientific">Thraustotheca clavata</name>
    <dbReference type="NCBI Taxonomy" id="74557"/>
    <lineage>
        <taxon>Eukaryota</taxon>
        <taxon>Sar</taxon>
        <taxon>Stramenopiles</taxon>
        <taxon>Oomycota</taxon>
        <taxon>Saprolegniomycetes</taxon>
        <taxon>Saprolegniales</taxon>
        <taxon>Achlyaceae</taxon>
        <taxon>Thraustotheca</taxon>
    </lineage>
</organism>
<sequence length="480" mass="55171">MEEDTRVPLGLPPVPPSSDPQRLLAYVLQVLPQYTSMELSTTHYRLYTQQLRTEVDRWKQYAAGIDQRLSDEEDKRVFMERYAAEVVKERNEVLHHKGAKKHKLWHNCCRQHASYDLDVTPSIVSLRGEKLTECTIKLRQAQVALKEKERLLDAAQELLNTKQIDFDAFVSASRKEKEQLEHQLAMRSGLQGSQERRLAEAERLVWEDKQTIEKKNKLIDQLHDRLDTLDQKYAQLENQLMSKEEQIASLESENQALERSLTDTQDQLEAWQQAAHEKDIEIESLHGQVEALSTADLQALQQRYSKQIESLVAQHEAQIRAYEAQIQQVRAEPSPRTPQRDFINSFQKRMTLDEISSDSDKPLLSPSYFQQSEQSMTWGVHSNPSPGNSGKNESTPSSLRQSHRGSVNSTSPANVQRRLITESVSSSSSHRTPDRNAISNQLHALLQESEERRKLEESKAKEDRAMLDALKQRLSMNQSS</sequence>
<reference evidence="3 4" key="1">
    <citation type="journal article" date="2014" name="Genome Biol. Evol.">
        <title>The secreted proteins of Achlya hypogyna and Thraustotheca clavata identify the ancestral oomycete secretome and reveal gene acquisitions by horizontal gene transfer.</title>
        <authorList>
            <person name="Misner I."/>
            <person name="Blouin N."/>
            <person name="Leonard G."/>
            <person name="Richards T.A."/>
            <person name="Lane C.E."/>
        </authorList>
    </citation>
    <scope>NUCLEOTIDE SEQUENCE [LARGE SCALE GENOMIC DNA]</scope>
    <source>
        <strain evidence="3 4">ATCC 34112</strain>
    </source>
</reference>
<evidence type="ECO:0000313" key="3">
    <source>
        <dbReference type="EMBL" id="OQR91997.1"/>
    </source>
</evidence>
<dbReference type="OrthoDB" id="71440at2759"/>
<dbReference type="STRING" id="74557.A0A1V9Z241"/>
<accession>A0A1V9Z241</accession>
<comment type="caution">
    <text evidence="3">The sequence shown here is derived from an EMBL/GenBank/DDBJ whole genome shotgun (WGS) entry which is preliminary data.</text>
</comment>
<feature type="coiled-coil region" evidence="1">
    <location>
        <begin position="305"/>
        <end position="332"/>
    </location>
</feature>
<evidence type="ECO:0000256" key="2">
    <source>
        <dbReference type="SAM" id="MobiDB-lite"/>
    </source>
</evidence>
<dbReference type="Proteomes" id="UP000243217">
    <property type="component" value="Unassembled WGS sequence"/>
</dbReference>
<feature type="compositionally biased region" description="Basic and acidic residues" evidence="2">
    <location>
        <begin position="449"/>
        <end position="466"/>
    </location>
</feature>
<feature type="coiled-coil region" evidence="1">
    <location>
        <begin position="212"/>
        <end position="274"/>
    </location>
</feature>
<evidence type="ECO:0000313" key="4">
    <source>
        <dbReference type="Proteomes" id="UP000243217"/>
    </source>
</evidence>
<dbReference type="EMBL" id="JNBS01002366">
    <property type="protein sequence ID" value="OQR91997.1"/>
    <property type="molecule type" value="Genomic_DNA"/>
</dbReference>
<name>A0A1V9Z241_9STRA</name>
<proteinExistence type="predicted"/>
<gene>
    <name evidence="3" type="ORF">THRCLA_22416</name>
</gene>
<dbReference type="AlphaFoldDB" id="A0A1V9Z241"/>